<keyword evidence="2" id="KW-1185">Reference proteome</keyword>
<proteinExistence type="predicted"/>
<evidence type="ECO:0000313" key="1">
    <source>
        <dbReference type="EMBL" id="EEQ99288.1"/>
    </source>
</evidence>
<dbReference type="GeneID" id="9045301"/>
<dbReference type="EMBL" id="GG685860">
    <property type="protein sequence ID" value="EEQ99288.1"/>
    <property type="molecule type" value="Genomic_DNA"/>
</dbReference>
<feature type="non-terminal residue" evidence="1">
    <location>
        <position position="102"/>
    </location>
</feature>
<name>C5LVG0_PERM5</name>
<reference evidence="1 2" key="1">
    <citation type="submission" date="2008-07" db="EMBL/GenBank/DDBJ databases">
        <authorList>
            <person name="El-Sayed N."/>
            <person name="Caler E."/>
            <person name="Inman J."/>
            <person name="Amedeo P."/>
            <person name="Hass B."/>
            <person name="Wortman J."/>
        </authorList>
    </citation>
    <scope>NUCLEOTIDE SEQUENCE [LARGE SCALE GENOMIC DNA]</scope>
    <source>
        <strain evidence="2">ATCC 50983 / TXsc</strain>
    </source>
</reference>
<protein>
    <submittedName>
        <fullName evidence="1">Uncharacterized protein</fullName>
    </submittedName>
</protein>
<evidence type="ECO:0000313" key="2">
    <source>
        <dbReference type="Proteomes" id="UP000007800"/>
    </source>
</evidence>
<dbReference type="Proteomes" id="UP000007800">
    <property type="component" value="Unassembled WGS sequence"/>
</dbReference>
<dbReference type="RefSeq" id="XP_002766571.1">
    <property type="nucleotide sequence ID" value="XM_002766525.1"/>
</dbReference>
<sequence>MKYKVEGDIGNVDHCLQPISLYMSLAYRRNINSNRITIKCWKLSNFAQLRVPELSSRVISYELKYLHVAARTSPTRTTGLKASTPAAHPLMLYEDLLHLGGQ</sequence>
<dbReference type="AlphaFoldDB" id="C5LVG0"/>
<dbReference type="InParanoid" id="C5LVG0"/>
<gene>
    <name evidence="1" type="ORF">Pmar_PMAR018823</name>
</gene>
<accession>C5LVG0</accession>
<organism evidence="2">
    <name type="scientific">Perkinsus marinus (strain ATCC 50983 / TXsc)</name>
    <dbReference type="NCBI Taxonomy" id="423536"/>
    <lineage>
        <taxon>Eukaryota</taxon>
        <taxon>Sar</taxon>
        <taxon>Alveolata</taxon>
        <taxon>Perkinsozoa</taxon>
        <taxon>Perkinsea</taxon>
        <taxon>Perkinsida</taxon>
        <taxon>Perkinsidae</taxon>
        <taxon>Perkinsus</taxon>
    </lineage>
</organism>